<organism evidence="1 2">
    <name type="scientific">Populus alba</name>
    <name type="common">White poplar</name>
    <dbReference type="NCBI Taxonomy" id="43335"/>
    <lineage>
        <taxon>Eukaryota</taxon>
        <taxon>Viridiplantae</taxon>
        <taxon>Streptophyta</taxon>
        <taxon>Embryophyta</taxon>
        <taxon>Tracheophyta</taxon>
        <taxon>Spermatophyta</taxon>
        <taxon>Magnoliopsida</taxon>
        <taxon>eudicotyledons</taxon>
        <taxon>Gunneridae</taxon>
        <taxon>Pentapetalae</taxon>
        <taxon>rosids</taxon>
        <taxon>fabids</taxon>
        <taxon>Malpighiales</taxon>
        <taxon>Salicaceae</taxon>
        <taxon>Saliceae</taxon>
        <taxon>Populus</taxon>
    </lineage>
</organism>
<evidence type="ECO:0000313" key="1">
    <source>
        <dbReference type="EMBL" id="KAL3597592.1"/>
    </source>
</evidence>
<reference evidence="1 2" key="1">
    <citation type="journal article" date="2024" name="Plant Biotechnol. J.">
        <title>Genome and CRISPR/Cas9 system of a widespread forest tree (Populus alba) in the world.</title>
        <authorList>
            <person name="Liu Y.J."/>
            <person name="Jiang P.F."/>
            <person name="Han X.M."/>
            <person name="Li X.Y."/>
            <person name="Wang H.M."/>
            <person name="Wang Y.J."/>
            <person name="Wang X.X."/>
            <person name="Zeng Q.Y."/>
        </authorList>
    </citation>
    <scope>NUCLEOTIDE SEQUENCE [LARGE SCALE GENOMIC DNA]</scope>
    <source>
        <strain evidence="2">cv. PAL-ZL1</strain>
    </source>
</reference>
<dbReference type="EMBL" id="RCHU02000004">
    <property type="protein sequence ID" value="KAL3597592.1"/>
    <property type="molecule type" value="Genomic_DNA"/>
</dbReference>
<name>A0ACC4CJ19_POPAL</name>
<gene>
    <name evidence="1" type="ORF">D5086_009229</name>
</gene>
<sequence>MFSSLIYVWRLKPWCNCDVCKAYLSASWTKDFTNLCDWYTHLLRNSKTGTIHLHVLGNIITANPENVEHMIKTKFDNYPKGKPFSDLLGDLLGRAAAKQEVLDLQDVFRRFSFDNICKFSFGLDPGCLELSLPVCEFASAFDAASKLSAERAIAASPMVWKIKRLLNIGSERELKEAIKKVDELAERMINQKRKEGFSNISDLLSRFMTSISDDRYLRDIVISFLLAGRDTVASGLTSFFWILSQHPEVVSAIREEIEKVTGSNQELPNFQEMLQMHYLNAAIYESLRLYPPVQFDSKFAQEDDILPDGTFVPKGTRATYHQYAMGRMDQIWGPDCLAFKPERWLKKGVFVPANPFEYTVFHAGHRICIGKELALVEMKTVALAIIRGFNTVVEDPNQVPRFIPGFTATVRGGLPVLIQEREA</sequence>
<evidence type="ECO:0000313" key="2">
    <source>
        <dbReference type="Proteomes" id="UP000309997"/>
    </source>
</evidence>
<comment type="caution">
    <text evidence="1">The sequence shown here is derived from an EMBL/GenBank/DDBJ whole genome shotgun (WGS) entry which is preliminary data.</text>
</comment>
<proteinExistence type="predicted"/>
<accession>A0ACC4CJ19</accession>
<dbReference type="Proteomes" id="UP000309997">
    <property type="component" value="Unassembled WGS sequence"/>
</dbReference>
<keyword evidence="2" id="KW-1185">Reference proteome</keyword>
<protein>
    <submittedName>
        <fullName evidence="1">Uncharacterized protein</fullName>
    </submittedName>
</protein>